<gene>
    <name evidence="2" type="ORF">A3Q56_00528</name>
</gene>
<feature type="transmembrane region" description="Helical" evidence="1">
    <location>
        <begin position="12"/>
        <end position="34"/>
    </location>
</feature>
<keyword evidence="1" id="KW-1133">Transmembrane helix</keyword>
<reference evidence="2 3" key="1">
    <citation type="submission" date="2016-04" db="EMBL/GenBank/DDBJ databases">
        <title>The genome of Intoshia linei affirms orthonectids as highly simplified spiralians.</title>
        <authorList>
            <person name="Mikhailov K.V."/>
            <person name="Slusarev G.S."/>
            <person name="Nikitin M.A."/>
            <person name="Logacheva M.D."/>
            <person name="Penin A."/>
            <person name="Aleoshin V."/>
            <person name="Panchin Y.V."/>
        </authorList>
    </citation>
    <scope>NUCLEOTIDE SEQUENCE [LARGE SCALE GENOMIC DNA]</scope>
    <source>
        <strain evidence="2">Intl2013</strain>
        <tissue evidence="2">Whole animal</tissue>
    </source>
</reference>
<organism evidence="2 3">
    <name type="scientific">Intoshia linei</name>
    <dbReference type="NCBI Taxonomy" id="1819745"/>
    <lineage>
        <taxon>Eukaryota</taxon>
        <taxon>Metazoa</taxon>
        <taxon>Spiralia</taxon>
        <taxon>Lophotrochozoa</taxon>
        <taxon>Mesozoa</taxon>
        <taxon>Orthonectida</taxon>
        <taxon>Rhopaluridae</taxon>
        <taxon>Intoshia</taxon>
    </lineage>
</organism>
<feature type="transmembrane region" description="Helical" evidence="1">
    <location>
        <begin position="78"/>
        <end position="109"/>
    </location>
</feature>
<dbReference type="Proteomes" id="UP000078046">
    <property type="component" value="Unassembled WGS sequence"/>
</dbReference>
<keyword evidence="3" id="KW-1185">Reference proteome</keyword>
<protein>
    <submittedName>
        <fullName evidence="2">Uncharacterized protein</fullName>
    </submittedName>
</protein>
<dbReference type="EMBL" id="LWCA01000031">
    <property type="protein sequence ID" value="OAF71692.1"/>
    <property type="molecule type" value="Genomic_DNA"/>
</dbReference>
<feature type="transmembrane region" description="Helical" evidence="1">
    <location>
        <begin position="219"/>
        <end position="237"/>
    </location>
</feature>
<keyword evidence="1" id="KW-0812">Transmembrane</keyword>
<keyword evidence="1" id="KW-0472">Membrane</keyword>
<name>A0A177BDL2_9BILA</name>
<proteinExistence type="predicted"/>
<evidence type="ECO:0000313" key="2">
    <source>
        <dbReference type="EMBL" id="OAF71692.1"/>
    </source>
</evidence>
<feature type="transmembrane region" description="Helical" evidence="1">
    <location>
        <begin position="190"/>
        <end position="207"/>
    </location>
</feature>
<sequence>MNLTHNEYEIIMLVIKVLMFLSFAFIFWAVCVIITKKNFSVMLCFTNNIVLCFFITNIWALINFIFTNNMNHAKDNCLSLVTVILYMVIRSCVSASFTFMAISIFLKLVKFEYYNKWCSSTWFVISPLLISTSVIVTVASIETLILLFLLSIKDLCYMPRLLDDFFSIYRPSQNTLLAIKMTLTTPSLSLLMYLFTFLTLITTTITAPMGNRSETLRCFLAAIINCACDAFFLFSYINNYNLILPILVETIVMYITLIVLVLIMVDVKGFMSDVVSKIRLRIIQKKSISDSDVCSNDKYKSIADAVENVSKKS</sequence>
<evidence type="ECO:0000313" key="3">
    <source>
        <dbReference type="Proteomes" id="UP000078046"/>
    </source>
</evidence>
<evidence type="ECO:0000256" key="1">
    <source>
        <dbReference type="SAM" id="Phobius"/>
    </source>
</evidence>
<feature type="transmembrane region" description="Helical" evidence="1">
    <location>
        <begin position="243"/>
        <end position="265"/>
    </location>
</feature>
<feature type="transmembrane region" description="Helical" evidence="1">
    <location>
        <begin position="41"/>
        <end position="66"/>
    </location>
</feature>
<feature type="transmembrane region" description="Helical" evidence="1">
    <location>
        <begin position="121"/>
        <end position="152"/>
    </location>
</feature>
<accession>A0A177BDL2</accession>
<dbReference type="AlphaFoldDB" id="A0A177BDL2"/>
<comment type="caution">
    <text evidence="2">The sequence shown here is derived from an EMBL/GenBank/DDBJ whole genome shotgun (WGS) entry which is preliminary data.</text>
</comment>